<evidence type="ECO:0000313" key="1">
    <source>
        <dbReference type="EMBL" id="MBJ3778664.1"/>
    </source>
</evidence>
<reference evidence="1" key="1">
    <citation type="submission" date="2020-12" db="EMBL/GenBank/DDBJ databases">
        <title>Bacterial taxonomy.</title>
        <authorList>
            <person name="Pan X."/>
        </authorList>
    </citation>
    <scope>NUCLEOTIDE SEQUENCE</scope>
    <source>
        <strain evidence="1">B2012</strain>
    </source>
</reference>
<keyword evidence="1" id="KW-0969">Cilium</keyword>
<gene>
    <name evidence="1" type="primary">flaF</name>
    <name evidence="1" type="ORF">JCR33_23390</name>
</gene>
<proteinExistence type="predicted"/>
<dbReference type="Pfam" id="PF07309">
    <property type="entry name" value="FlaF"/>
    <property type="match status" value="1"/>
</dbReference>
<sequence>MPVDTYQDVRLGASDVGREHERIAFDQGLALMEAAAATPAERTKRLEAARYMQTLWGFLIRDLSHPANDLSDGLKANLISIGLWVMRQTDKIIADESDDWDALIEINRTVREGLAT</sequence>
<comment type="caution">
    <text evidence="1">The sequence shown here is derived from an EMBL/GenBank/DDBJ whole genome shotgun (WGS) entry which is preliminary data.</text>
</comment>
<dbReference type="RefSeq" id="WP_198884568.1">
    <property type="nucleotide sequence ID" value="NZ_JAEKJA010000034.1"/>
</dbReference>
<dbReference type="GO" id="GO:0044781">
    <property type="term" value="P:bacterial-type flagellum organization"/>
    <property type="evidence" value="ECO:0007669"/>
    <property type="project" value="InterPro"/>
</dbReference>
<accession>A0A934MP03</accession>
<dbReference type="EMBL" id="JAEKJA010000034">
    <property type="protein sequence ID" value="MBJ3778664.1"/>
    <property type="molecule type" value="Genomic_DNA"/>
</dbReference>
<organism evidence="1 2">
    <name type="scientific">Acuticoccus mangrovi</name>
    <dbReference type="NCBI Taxonomy" id="2796142"/>
    <lineage>
        <taxon>Bacteria</taxon>
        <taxon>Pseudomonadati</taxon>
        <taxon>Pseudomonadota</taxon>
        <taxon>Alphaproteobacteria</taxon>
        <taxon>Hyphomicrobiales</taxon>
        <taxon>Amorphaceae</taxon>
        <taxon>Acuticoccus</taxon>
    </lineage>
</organism>
<protein>
    <submittedName>
        <fullName evidence="1">Flagellar biosynthesis regulator FlaF</fullName>
    </submittedName>
</protein>
<evidence type="ECO:0000313" key="2">
    <source>
        <dbReference type="Proteomes" id="UP000609531"/>
    </source>
</evidence>
<dbReference type="InterPro" id="IPR010845">
    <property type="entry name" value="FlaF"/>
</dbReference>
<keyword evidence="1" id="KW-0966">Cell projection</keyword>
<dbReference type="Proteomes" id="UP000609531">
    <property type="component" value="Unassembled WGS sequence"/>
</dbReference>
<dbReference type="AlphaFoldDB" id="A0A934MP03"/>
<name>A0A934MP03_9HYPH</name>
<keyword evidence="2" id="KW-1185">Reference proteome</keyword>
<keyword evidence="1" id="KW-0282">Flagellum</keyword>
<dbReference type="NCBIfam" id="NF009434">
    <property type="entry name" value="PRK12793.1"/>
    <property type="match status" value="1"/>
</dbReference>